<keyword evidence="3" id="KW-1185">Reference proteome</keyword>
<dbReference type="AlphaFoldDB" id="A0A814ID16"/>
<dbReference type="InterPro" id="IPR052709">
    <property type="entry name" value="Transposase-MT_Hybrid"/>
</dbReference>
<name>A0A814ID16_ADIRI</name>
<dbReference type="EMBL" id="CAJNOR010000852">
    <property type="protein sequence ID" value="CAF1021660.1"/>
    <property type="molecule type" value="Genomic_DNA"/>
</dbReference>
<reference evidence="1" key="1">
    <citation type="submission" date="2021-02" db="EMBL/GenBank/DDBJ databases">
        <authorList>
            <person name="Nowell W R."/>
        </authorList>
    </citation>
    <scope>NUCLEOTIDE SEQUENCE</scope>
</reference>
<organism evidence="1 3">
    <name type="scientific">Adineta ricciae</name>
    <name type="common">Rotifer</name>
    <dbReference type="NCBI Taxonomy" id="249248"/>
    <lineage>
        <taxon>Eukaryota</taxon>
        <taxon>Metazoa</taxon>
        <taxon>Spiralia</taxon>
        <taxon>Gnathifera</taxon>
        <taxon>Rotifera</taxon>
        <taxon>Eurotatoria</taxon>
        <taxon>Bdelloidea</taxon>
        <taxon>Adinetida</taxon>
        <taxon>Adinetidae</taxon>
        <taxon>Adineta</taxon>
    </lineage>
</organism>
<evidence type="ECO:0000313" key="3">
    <source>
        <dbReference type="Proteomes" id="UP000663828"/>
    </source>
</evidence>
<evidence type="ECO:0000313" key="1">
    <source>
        <dbReference type="EMBL" id="CAF1021660.1"/>
    </source>
</evidence>
<dbReference type="EMBL" id="CAJNOJ010000404">
    <property type="protein sequence ID" value="CAF1435818.1"/>
    <property type="molecule type" value="Genomic_DNA"/>
</dbReference>
<comment type="caution">
    <text evidence="1">The sequence shown here is derived from an EMBL/GenBank/DDBJ whole genome shotgun (WGS) entry which is preliminary data.</text>
</comment>
<evidence type="ECO:0000313" key="2">
    <source>
        <dbReference type="EMBL" id="CAF1435818.1"/>
    </source>
</evidence>
<gene>
    <name evidence="2" type="ORF">EDS130_LOCUS38519</name>
    <name evidence="1" type="ORF">XAT740_LOCUS14268</name>
</gene>
<sequence>MDKEHFRFYIKVRTALHIQLTGLFKGREEVEDEERSGRPVTETTSENVDWISDLINDDPYLTFDEIEQQTSLSHDTVQQIISDRLHVTRCNPLCSNYPVNDAIQLRCCIDGFFRAFDELSAGKKKFS</sequence>
<protein>
    <submittedName>
        <fullName evidence="1">Uncharacterized protein</fullName>
    </submittedName>
</protein>
<accession>A0A814ID16</accession>
<proteinExistence type="predicted"/>
<dbReference type="PANTHER" id="PTHR46060:SF1">
    <property type="entry name" value="MARINER MOS1 TRANSPOSASE-LIKE PROTEIN"/>
    <property type="match status" value="1"/>
</dbReference>
<dbReference type="OrthoDB" id="10022101at2759"/>
<dbReference type="PANTHER" id="PTHR46060">
    <property type="entry name" value="MARINER MOS1 TRANSPOSASE-LIKE PROTEIN"/>
    <property type="match status" value="1"/>
</dbReference>
<dbReference type="Proteomes" id="UP000663828">
    <property type="component" value="Unassembled WGS sequence"/>
</dbReference>
<dbReference type="Proteomes" id="UP000663852">
    <property type="component" value="Unassembled WGS sequence"/>
</dbReference>